<dbReference type="SMART" id="SM00270">
    <property type="entry name" value="ChtBD1"/>
    <property type="match status" value="6"/>
</dbReference>
<evidence type="ECO:0000259" key="5">
    <source>
        <dbReference type="PROSITE" id="PS50941"/>
    </source>
</evidence>
<comment type="caution">
    <text evidence="3">Lacks conserved residue(s) required for the propagation of feature annotation.</text>
</comment>
<feature type="disulfide bond" evidence="3">
    <location>
        <begin position="86"/>
        <end position="98"/>
    </location>
</feature>
<dbReference type="InterPro" id="IPR036861">
    <property type="entry name" value="Endochitinase-like_sf"/>
</dbReference>
<feature type="domain" description="Chitin-binding type-1" evidence="5">
    <location>
        <begin position="14"/>
        <end position="53"/>
    </location>
</feature>
<protein>
    <recommendedName>
        <fullName evidence="5">Chitin-binding type-1 domain-containing protein</fullName>
    </recommendedName>
</protein>
<evidence type="ECO:0000256" key="2">
    <source>
        <dbReference type="ARBA" id="ARBA00023157"/>
    </source>
</evidence>
<evidence type="ECO:0000256" key="4">
    <source>
        <dbReference type="SAM" id="MobiDB-lite"/>
    </source>
</evidence>
<feature type="disulfide bond" evidence="3">
    <location>
        <begin position="280"/>
        <end position="294"/>
    </location>
</feature>
<feature type="domain" description="Chitin-binding type-1" evidence="5">
    <location>
        <begin position="140"/>
        <end position="179"/>
    </location>
</feature>
<proteinExistence type="predicted"/>
<dbReference type="GO" id="GO:0008061">
    <property type="term" value="F:chitin binding"/>
    <property type="evidence" value="ECO:0007669"/>
    <property type="project" value="UniProtKB-UniRule"/>
</dbReference>
<sequence length="358" mass="34855">TSTIPTKPTNVSTDGTCDADKSCPGSQCCSQWGFCGVGDDFCGAGCKNGPCSSNGGGNPQITSTSTPPTKPTNISTDGTCDADKSCPGSQCCSQWGFCGVGDGFCGAGCKNGPCSGNGGSNPQPTSTSTAPTKPTNISTDGTCGADKSCPGSQCCSQWGFCGVGDGFCGTGCQNGPCSGNGGNNPQPTSTSTIPTKPTNVSTDGTCDADKSCPGSQCCSQWGFCGVGDGFCGAGCKNGPCSSNGGGNPQPTSTSTALTKPTNISTDGTCGADKSCPGSQCCSQWGFCGVGDGFCGAGCKNGPCSGNGGDNPQPTSTSTPPTKPTNISTDGSCSASKACPSGQCCSIWGFCGTGPSFCP</sequence>
<dbReference type="PANTHER" id="PTHR47849">
    <property type="entry name" value="CHITIN-BINDING LECTIN 1"/>
    <property type="match status" value="1"/>
</dbReference>
<evidence type="ECO:0000256" key="1">
    <source>
        <dbReference type="ARBA" id="ARBA00022669"/>
    </source>
</evidence>
<evidence type="ECO:0000313" key="6">
    <source>
        <dbReference type="EMBL" id="RKP38179.1"/>
    </source>
</evidence>
<feature type="disulfide bond" evidence="3">
    <location>
        <begin position="28"/>
        <end position="42"/>
    </location>
</feature>
<dbReference type="PROSITE" id="PS00026">
    <property type="entry name" value="CHIT_BIND_I_1"/>
    <property type="match status" value="6"/>
</dbReference>
<keyword evidence="7" id="KW-1185">Reference proteome</keyword>
<feature type="disulfide bond" evidence="3">
    <location>
        <begin position="154"/>
        <end position="168"/>
    </location>
</feature>
<feature type="disulfide bond" evidence="3">
    <location>
        <begin position="275"/>
        <end position="287"/>
    </location>
</feature>
<dbReference type="Gene3D" id="3.30.60.10">
    <property type="entry name" value="Endochitinase-like"/>
    <property type="match status" value="6"/>
</dbReference>
<accession>A0A4V1J585</accession>
<feature type="domain" description="Chitin-binding type-1" evidence="5">
    <location>
        <begin position="266"/>
        <end position="305"/>
    </location>
</feature>
<feature type="disulfide bond" evidence="3">
    <location>
        <begin position="23"/>
        <end position="35"/>
    </location>
</feature>
<evidence type="ECO:0000256" key="3">
    <source>
        <dbReference type="PROSITE-ProRule" id="PRU00261"/>
    </source>
</evidence>
<evidence type="ECO:0000313" key="7">
    <source>
        <dbReference type="Proteomes" id="UP000268162"/>
    </source>
</evidence>
<dbReference type="PROSITE" id="PS50941">
    <property type="entry name" value="CHIT_BIND_I_2"/>
    <property type="match status" value="5"/>
</dbReference>
<dbReference type="Proteomes" id="UP000268162">
    <property type="component" value="Unassembled WGS sequence"/>
</dbReference>
<dbReference type="SUPFAM" id="SSF57016">
    <property type="entry name" value="Plant lectins/antimicrobial peptides"/>
    <property type="match status" value="6"/>
</dbReference>
<feature type="domain" description="Chitin-binding type-1" evidence="5">
    <location>
        <begin position="77"/>
        <end position="116"/>
    </location>
</feature>
<feature type="disulfide bond" evidence="3">
    <location>
        <begin position="149"/>
        <end position="161"/>
    </location>
</feature>
<feature type="domain" description="Chitin-binding type-1" evidence="5">
    <location>
        <begin position="203"/>
        <end position="242"/>
    </location>
</feature>
<keyword evidence="2 3" id="KW-1015">Disulfide bond</keyword>
<feature type="non-terminal residue" evidence="6">
    <location>
        <position position="1"/>
    </location>
</feature>
<dbReference type="InterPro" id="IPR018371">
    <property type="entry name" value="Chitin-binding_1_CS"/>
</dbReference>
<name>A0A4V1J585_9FUNG</name>
<dbReference type="Pfam" id="PF00187">
    <property type="entry name" value="Chitin_bind_1"/>
    <property type="match status" value="5"/>
</dbReference>
<feature type="disulfide bond" evidence="3">
    <location>
        <begin position="212"/>
        <end position="224"/>
    </location>
</feature>
<feature type="disulfide bond" evidence="3">
    <location>
        <begin position="91"/>
        <end position="105"/>
    </location>
</feature>
<feature type="region of interest" description="Disordered" evidence="4">
    <location>
        <begin position="309"/>
        <end position="335"/>
    </location>
</feature>
<keyword evidence="1 3" id="KW-0147">Chitin-binding</keyword>
<gene>
    <name evidence="6" type="ORF">BJ085DRAFT_35369</name>
</gene>
<dbReference type="EMBL" id="ML002396">
    <property type="protein sequence ID" value="RKP38179.1"/>
    <property type="molecule type" value="Genomic_DNA"/>
</dbReference>
<dbReference type="InterPro" id="IPR001002">
    <property type="entry name" value="Chitin-bd_1"/>
</dbReference>
<feature type="compositionally biased region" description="Low complexity" evidence="4">
    <location>
        <begin position="311"/>
        <end position="328"/>
    </location>
</feature>
<feature type="disulfide bond" evidence="3">
    <location>
        <begin position="217"/>
        <end position="231"/>
    </location>
</feature>
<reference evidence="7" key="1">
    <citation type="journal article" date="2018" name="Nat. Microbiol.">
        <title>Leveraging single-cell genomics to expand the fungal tree of life.</title>
        <authorList>
            <person name="Ahrendt S.R."/>
            <person name="Quandt C.A."/>
            <person name="Ciobanu D."/>
            <person name="Clum A."/>
            <person name="Salamov A."/>
            <person name="Andreopoulos B."/>
            <person name="Cheng J.F."/>
            <person name="Woyke T."/>
            <person name="Pelin A."/>
            <person name="Henrissat B."/>
            <person name="Reynolds N.K."/>
            <person name="Benny G.L."/>
            <person name="Smith M.E."/>
            <person name="James T.Y."/>
            <person name="Grigoriev I.V."/>
        </authorList>
    </citation>
    <scope>NUCLEOTIDE SEQUENCE [LARGE SCALE GENOMIC DNA]</scope>
    <source>
        <strain evidence="7">RSA 468</strain>
    </source>
</reference>
<dbReference type="AlphaFoldDB" id="A0A4V1J585"/>
<organism evidence="6 7">
    <name type="scientific">Dimargaris cristalligena</name>
    <dbReference type="NCBI Taxonomy" id="215637"/>
    <lineage>
        <taxon>Eukaryota</taxon>
        <taxon>Fungi</taxon>
        <taxon>Fungi incertae sedis</taxon>
        <taxon>Zoopagomycota</taxon>
        <taxon>Kickxellomycotina</taxon>
        <taxon>Dimargaritomycetes</taxon>
        <taxon>Dimargaritales</taxon>
        <taxon>Dimargaritaceae</taxon>
        <taxon>Dimargaris</taxon>
    </lineage>
</organism>